<reference evidence="1 2" key="1">
    <citation type="journal article" date="2022" name="bioRxiv">
        <title>Genomics of Preaxostyla Flagellates Illuminates Evolutionary Transitions and the Path Towards Mitochondrial Loss.</title>
        <authorList>
            <person name="Novak L.V.F."/>
            <person name="Treitli S.C."/>
            <person name="Pyrih J."/>
            <person name="Halakuc P."/>
            <person name="Pipaliya S.V."/>
            <person name="Vacek V."/>
            <person name="Brzon O."/>
            <person name="Soukal P."/>
            <person name="Eme L."/>
            <person name="Dacks J.B."/>
            <person name="Karnkowska A."/>
            <person name="Elias M."/>
            <person name="Hampl V."/>
        </authorList>
    </citation>
    <scope>NUCLEOTIDE SEQUENCE [LARGE SCALE GENOMIC DNA]</scope>
    <source>
        <strain evidence="1">NAU3</strain>
        <tissue evidence="1">Gut</tissue>
    </source>
</reference>
<accession>A0ABQ9YFZ3</accession>
<gene>
    <name evidence="1" type="ORF">BLNAU_2388</name>
</gene>
<dbReference type="EMBL" id="JARBJD010000010">
    <property type="protein sequence ID" value="KAK2962556.1"/>
    <property type="molecule type" value="Genomic_DNA"/>
</dbReference>
<evidence type="ECO:0000313" key="2">
    <source>
        <dbReference type="Proteomes" id="UP001281761"/>
    </source>
</evidence>
<evidence type="ECO:0008006" key="3">
    <source>
        <dbReference type="Google" id="ProtNLM"/>
    </source>
</evidence>
<dbReference type="InterPro" id="IPR016024">
    <property type="entry name" value="ARM-type_fold"/>
</dbReference>
<organism evidence="1 2">
    <name type="scientific">Blattamonas nauphoetae</name>
    <dbReference type="NCBI Taxonomy" id="2049346"/>
    <lineage>
        <taxon>Eukaryota</taxon>
        <taxon>Metamonada</taxon>
        <taxon>Preaxostyla</taxon>
        <taxon>Oxymonadida</taxon>
        <taxon>Blattamonas</taxon>
    </lineage>
</organism>
<dbReference type="Proteomes" id="UP001281761">
    <property type="component" value="Unassembled WGS sequence"/>
</dbReference>
<keyword evidence="2" id="KW-1185">Reference proteome</keyword>
<name>A0ABQ9YFZ3_9EUKA</name>
<sequence>MLLMEYSSLFLIPKDSCTQLIPNHLAPPLEFFLQTLLTALLPENKPELLETLDHLLRALESVLSKYPTQLEILFTNFEPDTLLMLAVPYAPSLEYLQHLLPKIIPGIRNIPSIDLVSLLTQLITSLLSQMESLPNMTDSEIASIVGAYGVLVAYQHLLPISDETTITTELCQLIISATFNNLTENTISSLACFVKNMPAPMSSFLVPFVGRMCQFAVEALSTEASLDFYAVRSCRDLLRIADNDESSRAVVREAIPSSSFKPWLCGEVTMDKALVLQLFATVLKTFESTPSLLLYLHPFLTTEVFPSFMTFMIKANNYLRRSDSDVQYVMKCVYMCCEPDTHFFPEVA</sequence>
<evidence type="ECO:0000313" key="1">
    <source>
        <dbReference type="EMBL" id="KAK2962556.1"/>
    </source>
</evidence>
<protein>
    <recommendedName>
        <fullName evidence="3">MMS19 nucleotide excision repair protein</fullName>
    </recommendedName>
</protein>
<proteinExistence type="predicted"/>
<dbReference type="SUPFAM" id="SSF48371">
    <property type="entry name" value="ARM repeat"/>
    <property type="match status" value="1"/>
</dbReference>
<comment type="caution">
    <text evidence="1">The sequence shown here is derived from an EMBL/GenBank/DDBJ whole genome shotgun (WGS) entry which is preliminary data.</text>
</comment>